<dbReference type="Proteomes" id="UP000076858">
    <property type="component" value="Unassembled WGS sequence"/>
</dbReference>
<gene>
    <name evidence="2" type="ORF">APZ42_021828</name>
</gene>
<organism evidence="2 3">
    <name type="scientific">Daphnia magna</name>
    <dbReference type="NCBI Taxonomy" id="35525"/>
    <lineage>
        <taxon>Eukaryota</taxon>
        <taxon>Metazoa</taxon>
        <taxon>Ecdysozoa</taxon>
        <taxon>Arthropoda</taxon>
        <taxon>Crustacea</taxon>
        <taxon>Branchiopoda</taxon>
        <taxon>Diplostraca</taxon>
        <taxon>Cladocera</taxon>
        <taxon>Anomopoda</taxon>
        <taxon>Daphniidae</taxon>
        <taxon>Daphnia</taxon>
    </lineage>
</organism>
<evidence type="ECO:0000313" key="3">
    <source>
        <dbReference type="Proteomes" id="UP000076858"/>
    </source>
</evidence>
<dbReference type="PANTHER" id="PTHR34153">
    <property type="entry name" value="SI:CH211-262H13.3-RELATED-RELATED"/>
    <property type="match status" value="1"/>
</dbReference>
<protein>
    <submittedName>
        <fullName evidence="2">Uncharacterized protein</fullName>
    </submittedName>
</protein>
<proteinExistence type="predicted"/>
<dbReference type="AlphaFoldDB" id="A0A164W9H8"/>
<evidence type="ECO:0000256" key="1">
    <source>
        <dbReference type="SAM" id="MobiDB-lite"/>
    </source>
</evidence>
<keyword evidence="3" id="KW-1185">Reference proteome</keyword>
<sequence>MLRTEWKGKDGFKLIMQYAAKLYSEESTTDVTETKSLKSALNDESTPGYYSSLPTNDIESMSQTPETCSQVLTESMPTNLPQSGSDAGDYYSSWRLPEQISRETLSARRPCGTESQLVKSCGGQSESDAICRAWIKITSVECRAACNWKGVKRGNHQKHGLKLSSVTDAVFKGIKINATYKDLTDAVFESETKKLFIRSPEKIRNKRKCSASTPADTPGLTTDVD</sequence>
<reference evidence="2 3" key="1">
    <citation type="submission" date="2016-03" db="EMBL/GenBank/DDBJ databases">
        <title>EvidentialGene: Evidence-directed Construction of Genes on Genomes.</title>
        <authorList>
            <person name="Gilbert D.G."/>
            <person name="Choi J.-H."/>
            <person name="Mockaitis K."/>
            <person name="Colbourne J."/>
            <person name="Pfrender M."/>
        </authorList>
    </citation>
    <scope>NUCLEOTIDE SEQUENCE [LARGE SCALE GENOMIC DNA]</scope>
    <source>
        <strain evidence="2 3">Xinb3</strain>
        <tissue evidence="2">Complete organism</tissue>
    </source>
</reference>
<accession>A0A164W9H8</accession>
<feature type="region of interest" description="Disordered" evidence="1">
    <location>
        <begin position="46"/>
        <end position="68"/>
    </location>
</feature>
<name>A0A164W9H8_9CRUS</name>
<evidence type="ECO:0000313" key="2">
    <source>
        <dbReference type="EMBL" id="KZS13075.1"/>
    </source>
</evidence>
<dbReference type="PANTHER" id="PTHR34153:SF2">
    <property type="entry name" value="SI:CH211-262H13.3-RELATED"/>
    <property type="match status" value="1"/>
</dbReference>
<comment type="caution">
    <text evidence="2">The sequence shown here is derived from an EMBL/GenBank/DDBJ whole genome shotgun (WGS) entry which is preliminary data.</text>
</comment>
<dbReference type="OrthoDB" id="6384732at2759"/>
<dbReference type="EMBL" id="LRGB01001274">
    <property type="protein sequence ID" value="KZS13075.1"/>
    <property type="molecule type" value="Genomic_DNA"/>
</dbReference>